<name>A0ABT3PTB7_9BACT</name>
<sequence length="46" mass="5218">MKKKSLVRLAKITTLEKNLILGRLGTISESRLKELNKKLKVLLGLK</sequence>
<dbReference type="Proteomes" id="UP001207918">
    <property type="component" value="Unassembled WGS sequence"/>
</dbReference>
<reference evidence="1 2" key="1">
    <citation type="submission" date="2021-03" db="EMBL/GenBank/DDBJ databases">
        <title>Aliifodinibius sp. nov., a new bacterium isolated from saline soil.</title>
        <authorList>
            <person name="Galisteo C."/>
            <person name="De La Haba R."/>
            <person name="Sanchez-Porro C."/>
            <person name="Ventosa A."/>
        </authorList>
    </citation>
    <scope>NUCLEOTIDE SEQUENCE [LARGE SCALE GENOMIC DNA]</scope>
    <source>
        <strain evidence="1 2">1BSP15-2V2</strain>
    </source>
</reference>
<comment type="caution">
    <text evidence="1">The sequence shown here is derived from an EMBL/GenBank/DDBJ whole genome shotgun (WGS) entry which is preliminary data.</text>
</comment>
<dbReference type="Gene3D" id="2.30.30.110">
    <property type="match status" value="1"/>
</dbReference>
<keyword evidence="2" id="KW-1185">Reference proteome</keyword>
<dbReference type="InterPro" id="IPR011067">
    <property type="entry name" value="Plasmid_toxin/cell-grow_inhib"/>
</dbReference>
<evidence type="ECO:0008006" key="3">
    <source>
        <dbReference type="Google" id="ProtNLM"/>
    </source>
</evidence>
<gene>
    <name evidence="1" type="ORF">J6I44_19795</name>
</gene>
<dbReference type="Pfam" id="PF02452">
    <property type="entry name" value="PemK_toxin"/>
    <property type="match status" value="1"/>
</dbReference>
<dbReference type="InterPro" id="IPR003477">
    <property type="entry name" value="PemK-like"/>
</dbReference>
<protein>
    <recommendedName>
        <fullName evidence="3">mRNA interferase MazF</fullName>
    </recommendedName>
</protein>
<dbReference type="EMBL" id="JAGGJA010000023">
    <property type="protein sequence ID" value="MCW9709114.1"/>
    <property type="molecule type" value="Genomic_DNA"/>
</dbReference>
<dbReference type="SUPFAM" id="SSF50118">
    <property type="entry name" value="Cell growth inhibitor/plasmid maintenance toxic component"/>
    <property type="match status" value="1"/>
</dbReference>
<accession>A0ABT3PTB7</accession>
<evidence type="ECO:0000313" key="2">
    <source>
        <dbReference type="Proteomes" id="UP001207918"/>
    </source>
</evidence>
<evidence type="ECO:0000313" key="1">
    <source>
        <dbReference type="EMBL" id="MCW9709114.1"/>
    </source>
</evidence>
<proteinExistence type="predicted"/>
<organism evidence="1 2">
    <name type="scientific">Fodinibius salsisoli</name>
    <dbReference type="NCBI Taxonomy" id="2820877"/>
    <lineage>
        <taxon>Bacteria</taxon>
        <taxon>Pseudomonadati</taxon>
        <taxon>Balneolota</taxon>
        <taxon>Balneolia</taxon>
        <taxon>Balneolales</taxon>
        <taxon>Balneolaceae</taxon>
        <taxon>Fodinibius</taxon>
    </lineage>
</organism>